<dbReference type="PROSITE" id="PS50280">
    <property type="entry name" value="SET"/>
    <property type="match status" value="1"/>
</dbReference>
<feature type="non-terminal residue" evidence="2">
    <location>
        <position position="1"/>
    </location>
</feature>
<organism evidence="2 3">
    <name type="scientific">Tilletiaria anomala (strain ATCC 24038 / CBS 436.72 / UBC 951)</name>
    <dbReference type="NCBI Taxonomy" id="1037660"/>
    <lineage>
        <taxon>Eukaryota</taxon>
        <taxon>Fungi</taxon>
        <taxon>Dikarya</taxon>
        <taxon>Basidiomycota</taxon>
        <taxon>Ustilaginomycotina</taxon>
        <taxon>Exobasidiomycetes</taxon>
        <taxon>Georgefischeriales</taxon>
        <taxon>Tilletiariaceae</taxon>
        <taxon>Tilletiaria</taxon>
    </lineage>
</organism>
<evidence type="ECO:0000259" key="1">
    <source>
        <dbReference type="PROSITE" id="PS50280"/>
    </source>
</evidence>
<dbReference type="Gene3D" id="2.170.270.10">
    <property type="entry name" value="SET domain"/>
    <property type="match status" value="1"/>
</dbReference>
<keyword evidence="3" id="KW-1185">Reference proteome</keyword>
<evidence type="ECO:0000313" key="3">
    <source>
        <dbReference type="Proteomes" id="UP000027361"/>
    </source>
</evidence>
<dbReference type="Pfam" id="PF00856">
    <property type="entry name" value="SET"/>
    <property type="match status" value="1"/>
</dbReference>
<feature type="non-terminal residue" evidence="2">
    <location>
        <position position="133"/>
    </location>
</feature>
<sequence>HPAAGQYGLFACTRIPPRTALAPYLGVVHTEDESREESEYDLQLERIPLGIDATHAGSIARFVNDYRGILVRPNVFFQDWAAPVAAEHREAFQRACPGEEAIVRGIGLFTGAHWIERDQELCVSYGKGFWHAR</sequence>
<dbReference type="InterPro" id="IPR001214">
    <property type="entry name" value="SET_dom"/>
</dbReference>
<protein>
    <recommendedName>
        <fullName evidence="1">SET domain-containing protein</fullName>
    </recommendedName>
</protein>
<proteinExistence type="predicted"/>
<name>A0A066WSB2_TILAU</name>
<dbReference type="SUPFAM" id="SSF82199">
    <property type="entry name" value="SET domain"/>
    <property type="match status" value="1"/>
</dbReference>
<dbReference type="InterPro" id="IPR046341">
    <property type="entry name" value="SET_dom_sf"/>
</dbReference>
<dbReference type="AlphaFoldDB" id="A0A066WSB2"/>
<dbReference type="GeneID" id="25262036"/>
<gene>
    <name evidence="2" type="ORF">K437DRAFT_206201</name>
</gene>
<comment type="caution">
    <text evidence="2">The sequence shown here is derived from an EMBL/GenBank/DDBJ whole genome shotgun (WGS) entry which is preliminary data.</text>
</comment>
<feature type="domain" description="SET" evidence="1">
    <location>
        <begin position="1"/>
        <end position="126"/>
    </location>
</feature>
<reference evidence="2 3" key="1">
    <citation type="submission" date="2014-05" db="EMBL/GenBank/DDBJ databases">
        <title>Draft genome sequence of a rare smut relative, Tilletiaria anomala UBC 951.</title>
        <authorList>
            <consortium name="DOE Joint Genome Institute"/>
            <person name="Toome M."/>
            <person name="Kuo A."/>
            <person name="Henrissat B."/>
            <person name="Lipzen A."/>
            <person name="Tritt A."/>
            <person name="Yoshinaga Y."/>
            <person name="Zane M."/>
            <person name="Barry K."/>
            <person name="Grigoriev I.V."/>
            <person name="Spatafora J.W."/>
            <person name="Aimea M.C."/>
        </authorList>
    </citation>
    <scope>NUCLEOTIDE SEQUENCE [LARGE SCALE GENOMIC DNA]</scope>
    <source>
        <strain evidence="2 3">UBC 951</strain>
    </source>
</reference>
<dbReference type="EMBL" id="JMSN01000001">
    <property type="protein sequence ID" value="KDN53580.1"/>
    <property type="molecule type" value="Genomic_DNA"/>
</dbReference>
<dbReference type="Proteomes" id="UP000027361">
    <property type="component" value="Unassembled WGS sequence"/>
</dbReference>
<dbReference type="OMA" id="WCERWGE"/>
<dbReference type="HOGENOM" id="CLU_054608_1_0_1"/>
<accession>A0A066WSB2</accession>
<dbReference type="InParanoid" id="A0A066WSB2"/>
<dbReference type="STRING" id="1037660.A0A066WSB2"/>
<evidence type="ECO:0000313" key="2">
    <source>
        <dbReference type="EMBL" id="KDN53580.1"/>
    </source>
</evidence>
<dbReference type="RefSeq" id="XP_013246439.1">
    <property type="nucleotide sequence ID" value="XM_013390985.1"/>
</dbReference>
<dbReference type="OrthoDB" id="5792673at2759"/>